<sequence length="107" mass="12423">MAVQRFMLLHRDLEKIPPMCHTSTEIGRNCLQMGALTNPNSHEGQPQPHYLLQKLGIARPETTNLGHRHLGCFQDCSVYPPSWDRHRLKPQRTPGTWWRESCRPRTA</sequence>
<reference evidence="1" key="1">
    <citation type="submission" date="2022-03" db="EMBL/GenBank/DDBJ databases">
        <authorList>
            <person name="Alioto T."/>
            <person name="Alioto T."/>
            <person name="Gomez Garrido J."/>
        </authorList>
    </citation>
    <scope>NUCLEOTIDE SEQUENCE</scope>
</reference>
<organism evidence="1 2">
    <name type="scientific">Pelobates cultripes</name>
    <name type="common">Western spadefoot toad</name>
    <dbReference type="NCBI Taxonomy" id="61616"/>
    <lineage>
        <taxon>Eukaryota</taxon>
        <taxon>Metazoa</taxon>
        <taxon>Chordata</taxon>
        <taxon>Craniata</taxon>
        <taxon>Vertebrata</taxon>
        <taxon>Euteleostomi</taxon>
        <taxon>Amphibia</taxon>
        <taxon>Batrachia</taxon>
        <taxon>Anura</taxon>
        <taxon>Pelobatoidea</taxon>
        <taxon>Pelobatidae</taxon>
        <taxon>Pelobates</taxon>
    </lineage>
</organism>
<gene>
    <name evidence="1" type="ORF">PECUL_23A045024</name>
</gene>
<accession>A0AAD1WKV1</accession>
<name>A0AAD1WKV1_PELCU</name>
<keyword evidence="2" id="KW-1185">Reference proteome</keyword>
<evidence type="ECO:0000313" key="1">
    <source>
        <dbReference type="EMBL" id="CAH2315573.1"/>
    </source>
</evidence>
<dbReference type="AlphaFoldDB" id="A0AAD1WKV1"/>
<proteinExistence type="predicted"/>
<dbReference type="EMBL" id="OW240920">
    <property type="protein sequence ID" value="CAH2315573.1"/>
    <property type="molecule type" value="Genomic_DNA"/>
</dbReference>
<protein>
    <submittedName>
        <fullName evidence="1">Uncharacterized protein</fullName>
    </submittedName>
</protein>
<evidence type="ECO:0000313" key="2">
    <source>
        <dbReference type="Proteomes" id="UP001295444"/>
    </source>
</evidence>
<dbReference type="Proteomes" id="UP001295444">
    <property type="component" value="Chromosome 09"/>
</dbReference>